<feature type="transmembrane region" description="Helical" evidence="6">
    <location>
        <begin position="12"/>
        <end position="31"/>
    </location>
</feature>
<evidence type="ECO:0000256" key="1">
    <source>
        <dbReference type="ARBA" id="ARBA00004651"/>
    </source>
</evidence>
<dbReference type="Pfam" id="PF03788">
    <property type="entry name" value="LrgA"/>
    <property type="match status" value="1"/>
</dbReference>
<name>C6E3W2_GEOSM</name>
<reference evidence="7" key="1">
    <citation type="submission" date="2009-07" db="EMBL/GenBank/DDBJ databases">
        <title>Complete sequence of Geobacter sp. M21.</title>
        <authorList>
            <consortium name="US DOE Joint Genome Institute"/>
            <person name="Lucas S."/>
            <person name="Copeland A."/>
            <person name="Lapidus A."/>
            <person name="Glavina del Rio T."/>
            <person name="Dalin E."/>
            <person name="Tice H."/>
            <person name="Bruce D."/>
            <person name="Goodwin L."/>
            <person name="Pitluck S."/>
            <person name="Saunders E."/>
            <person name="Brettin T."/>
            <person name="Detter J.C."/>
            <person name="Han C."/>
            <person name="Larimer F."/>
            <person name="Land M."/>
            <person name="Hauser L."/>
            <person name="Kyrpides N."/>
            <person name="Ovchinnikova G."/>
            <person name="Lovley D."/>
        </authorList>
    </citation>
    <scope>NUCLEOTIDE SEQUENCE [LARGE SCALE GENOMIC DNA]</scope>
    <source>
        <strain evidence="7">M21</strain>
    </source>
</reference>
<comment type="subcellular location">
    <subcellularLocation>
        <location evidence="1">Cell membrane</location>
        <topology evidence="1">Multi-pass membrane protein</topology>
    </subcellularLocation>
</comment>
<dbReference type="STRING" id="443144.GM21_1317"/>
<dbReference type="PANTHER" id="PTHR33931:SF2">
    <property type="entry name" value="HOLIN-LIKE PROTEIN CIDA"/>
    <property type="match status" value="1"/>
</dbReference>
<sequence>MTKNAMKIAWQVLLLWLVFRLGSFLVALLHLSLPGNVAGMLIMFLLLASGAVKPSLIEEGGGFLLKHFAFFFIPISVGLMAFGDLMRQSGAALFLVLTVSALVGVAATGLSVELLQGRSTR</sequence>
<feature type="transmembrane region" description="Helical" evidence="6">
    <location>
        <begin position="92"/>
        <end position="115"/>
    </location>
</feature>
<dbReference type="eggNOG" id="COG1380">
    <property type="taxonomic scope" value="Bacteria"/>
</dbReference>
<evidence type="ECO:0000256" key="6">
    <source>
        <dbReference type="SAM" id="Phobius"/>
    </source>
</evidence>
<dbReference type="AlphaFoldDB" id="C6E3W2"/>
<dbReference type="KEGG" id="gem:GM21_1317"/>
<dbReference type="HOGENOM" id="CLU_113736_3_2_7"/>
<evidence type="ECO:0000256" key="5">
    <source>
        <dbReference type="ARBA" id="ARBA00023136"/>
    </source>
</evidence>
<protein>
    <submittedName>
        <fullName evidence="7">LrgA family protein</fullName>
    </submittedName>
</protein>
<evidence type="ECO:0000256" key="2">
    <source>
        <dbReference type="ARBA" id="ARBA00022475"/>
    </source>
</evidence>
<keyword evidence="3 6" id="KW-0812">Transmembrane</keyword>
<dbReference type="EMBL" id="CP001661">
    <property type="protein sequence ID" value="ACT17377.1"/>
    <property type="molecule type" value="Genomic_DNA"/>
</dbReference>
<dbReference type="InterPro" id="IPR005538">
    <property type="entry name" value="LrgA/CidA"/>
</dbReference>
<evidence type="ECO:0000313" key="7">
    <source>
        <dbReference type="EMBL" id="ACT17377.1"/>
    </source>
</evidence>
<proteinExistence type="predicted"/>
<keyword evidence="4 6" id="KW-1133">Transmembrane helix</keyword>
<feature type="transmembrane region" description="Helical" evidence="6">
    <location>
        <begin position="68"/>
        <end position="86"/>
    </location>
</feature>
<accession>C6E3W2</accession>
<feature type="transmembrane region" description="Helical" evidence="6">
    <location>
        <begin position="37"/>
        <end position="56"/>
    </location>
</feature>
<gene>
    <name evidence="7" type="ordered locus">GM21_1317</name>
</gene>
<dbReference type="OrthoDB" id="385012at2"/>
<evidence type="ECO:0000256" key="3">
    <source>
        <dbReference type="ARBA" id="ARBA00022692"/>
    </source>
</evidence>
<keyword evidence="5 6" id="KW-0472">Membrane</keyword>
<keyword evidence="2" id="KW-1003">Cell membrane</keyword>
<evidence type="ECO:0000256" key="4">
    <source>
        <dbReference type="ARBA" id="ARBA00022989"/>
    </source>
</evidence>
<dbReference type="PANTHER" id="PTHR33931">
    <property type="entry name" value="HOLIN-LIKE PROTEIN CIDA-RELATED"/>
    <property type="match status" value="1"/>
</dbReference>
<dbReference type="GO" id="GO:0005886">
    <property type="term" value="C:plasma membrane"/>
    <property type="evidence" value="ECO:0007669"/>
    <property type="project" value="UniProtKB-SubCell"/>
</dbReference>
<organism evidence="7">
    <name type="scientific">Geobacter sp. (strain M21)</name>
    <dbReference type="NCBI Taxonomy" id="443144"/>
    <lineage>
        <taxon>Bacteria</taxon>
        <taxon>Pseudomonadati</taxon>
        <taxon>Thermodesulfobacteriota</taxon>
        <taxon>Desulfuromonadia</taxon>
        <taxon>Geobacterales</taxon>
        <taxon>Geobacteraceae</taxon>
        <taxon>Geobacter</taxon>
    </lineage>
</organism>